<evidence type="ECO:0000313" key="7">
    <source>
        <dbReference type="EMBL" id="TFY97114.1"/>
    </source>
</evidence>
<evidence type="ECO:0000256" key="4">
    <source>
        <dbReference type="ARBA" id="ARBA00023163"/>
    </source>
</evidence>
<dbReference type="SUPFAM" id="SSF88659">
    <property type="entry name" value="Sigma3 and sigma4 domains of RNA polymerase sigma factors"/>
    <property type="match status" value="1"/>
</dbReference>
<comment type="caution">
    <text evidence="7">The sequence shown here is derived from an EMBL/GenBank/DDBJ whole genome shotgun (WGS) entry which is preliminary data.</text>
</comment>
<dbReference type="Pfam" id="PF04545">
    <property type="entry name" value="Sigma70_r4"/>
    <property type="match status" value="1"/>
</dbReference>
<accession>A0A4Z0BG56</accession>
<dbReference type="NCBIfam" id="TIGR02937">
    <property type="entry name" value="sigma70-ECF"/>
    <property type="match status" value="1"/>
</dbReference>
<keyword evidence="4" id="KW-0804">Transcription</keyword>
<keyword evidence="1" id="KW-0805">Transcription regulation</keyword>
<dbReference type="Pfam" id="PF04542">
    <property type="entry name" value="Sigma70_r2"/>
    <property type="match status" value="1"/>
</dbReference>
<dbReference type="InterPro" id="IPR013325">
    <property type="entry name" value="RNA_pol_sigma_r2"/>
</dbReference>
<proteinExistence type="predicted"/>
<evidence type="ECO:0000259" key="6">
    <source>
        <dbReference type="Pfam" id="PF04545"/>
    </source>
</evidence>
<evidence type="ECO:0000256" key="1">
    <source>
        <dbReference type="ARBA" id="ARBA00023015"/>
    </source>
</evidence>
<organism evidence="7 8">
    <name type="scientific">Ramlibacter humi</name>
    <dbReference type="NCBI Taxonomy" id="2530451"/>
    <lineage>
        <taxon>Bacteria</taxon>
        <taxon>Pseudomonadati</taxon>
        <taxon>Pseudomonadota</taxon>
        <taxon>Betaproteobacteria</taxon>
        <taxon>Burkholderiales</taxon>
        <taxon>Comamonadaceae</taxon>
        <taxon>Ramlibacter</taxon>
    </lineage>
</organism>
<dbReference type="GO" id="GO:0016987">
    <property type="term" value="F:sigma factor activity"/>
    <property type="evidence" value="ECO:0007669"/>
    <property type="project" value="UniProtKB-KW"/>
</dbReference>
<gene>
    <name evidence="7" type="ORF">EZ216_19625</name>
</gene>
<name>A0A4Z0BG56_9BURK</name>
<dbReference type="EMBL" id="SMLK01000009">
    <property type="protein sequence ID" value="TFY97114.1"/>
    <property type="molecule type" value="Genomic_DNA"/>
</dbReference>
<dbReference type="OrthoDB" id="8481770at2"/>
<dbReference type="SUPFAM" id="SSF88946">
    <property type="entry name" value="Sigma2 domain of RNA polymerase sigma factors"/>
    <property type="match status" value="1"/>
</dbReference>
<dbReference type="InterPro" id="IPR007630">
    <property type="entry name" value="RNA_pol_sigma70_r4"/>
</dbReference>
<dbReference type="InterPro" id="IPR007627">
    <property type="entry name" value="RNA_pol_sigma70_r2"/>
</dbReference>
<reference evidence="7 8" key="1">
    <citation type="submission" date="2019-03" db="EMBL/GenBank/DDBJ databases">
        <title>Ramlibacter sp. 18x22-1, whole genome shotgun sequence.</title>
        <authorList>
            <person name="Zhang X."/>
            <person name="Feng G."/>
            <person name="Zhu H."/>
        </authorList>
    </citation>
    <scope>NUCLEOTIDE SEQUENCE [LARGE SCALE GENOMIC DNA]</scope>
    <source>
        <strain evidence="7 8">18x22-1</strain>
    </source>
</reference>
<evidence type="ECO:0000259" key="5">
    <source>
        <dbReference type="Pfam" id="PF04542"/>
    </source>
</evidence>
<dbReference type="PRINTS" id="PR00046">
    <property type="entry name" value="SIGMA70FCT"/>
</dbReference>
<dbReference type="CDD" id="cd06171">
    <property type="entry name" value="Sigma70_r4"/>
    <property type="match status" value="1"/>
</dbReference>
<dbReference type="Gene3D" id="1.10.1740.10">
    <property type="match status" value="1"/>
</dbReference>
<keyword evidence="2" id="KW-0731">Sigma factor</keyword>
<dbReference type="InterPro" id="IPR014284">
    <property type="entry name" value="RNA_pol_sigma-70_dom"/>
</dbReference>
<sequence length="223" mass="25295">MHMPYARVVAGSYYARRYHDEIEFGDYLQYASVGLLEAMERYEPGRGAQFRTFAARRMHGAILNGLERLTEKQQQISARQRVRAERMQAMKDLAREQAGLKPGAAPRTTEQLFDFIAEVGLGLALAWVLEGTSMVEDPDGAESVPFYREVEVRQLRERLLRAIEELPPQERTVIRSHYIQEVPFEQVASTMGVTRGRISQVHKQALLRLRSALGGDAGIDVSF</sequence>
<dbReference type="Gene3D" id="1.20.140.160">
    <property type="match status" value="1"/>
</dbReference>
<dbReference type="InterPro" id="IPR013324">
    <property type="entry name" value="RNA_pol_sigma_r3/r4-like"/>
</dbReference>
<protein>
    <submittedName>
        <fullName evidence="7">Sigma-70 family RNA polymerase sigma factor</fullName>
    </submittedName>
</protein>
<keyword evidence="3" id="KW-0238">DNA-binding</keyword>
<keyword evidence="8" id="KW-1185">Reference proteome</keyword>
<dbReference type="GO" id="GO:0006352">
    <property type="term" value="P:DNA-templated transcription initiation"/>
    <property type="evidence" value="ECO:0007669"/>
    <property type="project" value="InterPro"/>
</dbReference>
<dbReference type="GO" id="GO:0003677">
    <property type="term" value="F:DNA binding"/>
    <property type="evidence" value="ECO:0007669"/>
    <property type="project" value="UniProtKB-KW"/>
</dbReference>
<feature type="domain" description="RNA polymerase sigma-70 region 4" evidence="6">
    <location>
        <begin position="162"/>
        <end position="210"/>
    </location>
</feature>
<feature type="domain" description="RNA polymerase sigma-70 region 2" evidence="5">
    <location>
        <begin position="13"/>
        <end position="68"/>
    </location>
</feature>
<evidence type="ECO:0000256" key="3">
    <source>
        <dbReference type="ARBA" id="ARBA00023125"/>
    </source>
</evidence>
<evidence type="ECO:0000313" key="8">
    <source>
        <dbReference type="Proteomes" id="UP000297839"/>
    </source>
</evidence>
<dbReference type="InterPro" id="IPR000943">
    <property type="entry name" value="RNA_pol_sigma70"/>
</dbReference>
<dbReference type="PANTHER" id="PTHR30385">
    <property type="entry name" value="SIGMA FACTOR F FLAGELLAR"/>
    <property type="match status" value="1"/>
</dbReference>
<evidence type="ECO:0000256" key="2">
    <source>
        <dbReference type="ARBA" id="ARBA00023082"/>
    </source>
</evidence>
<dbReference type="Proteomes" id="UP000297839">
    <property type="component" value="Unassembled WGS sequence"/>
</dbReference>
<dbReference type="AlphaFoldDB" id="A0A4Z0BG56"/>